<dbReference type="NCBIfam" id="TIGR00229">
    <property type="entry name" value="sensory_box"/>
    <property type="match status" value="1"/>
</dbReference>
<dbReference type="Proteomes" id="UP000646579">
    <property type="component" value="Unassembled WGS sequence"/>
</dbReference>
<name>A0A918SAG0_9HYPH</name>
<feature type="transmembrane region" description="Helical" evidence="13">
    <location>
        <begin position="161"/>
        <end position="181"/>
    </location>
</feature>
<evidence type="ECO:0000256" key="7">
    <source>
        <dbReference type="ARBA" id="ARBA00022692"/>
    </source>
</evidence>
<dbReference type="InterPro" id="IPR036890">
    <property type="entry name" value="HATPase_C_sf"/>
</dbReference>
<feature type="domain" description="PAS" evidence="16">
    <location>
        <begin position="535"/>
        <end position="605"/>
    </location>
</feature>
<dbReference type="PRINTS" id="PR00344">
    <property type="entry name" value="BCTRLSENSOR"/>
</dbReference>
<dbReference type="InterPro" id="IPR000700">
    <property type="entry name" value="PAS-assoc_C"/>
</dbReference>
<dbReference type="Gene3D" id="3.30.450.350">
    <property type="entry name" value="CHASE domain"/>
    <property type="match status" value="1"/>
</dbReference>
<keyword evidence="11 13" id="KW-0472">Membrane</keyword>
<dbReference type="InterPro" id="IPR007895">
    <property type="entry name" value="MASE1"/>
</dbReference>
<feature type="domain" description="CHASE" evidence="18">
    <location>
        <begin position="323"/>
        <end position="477"/>
    </location>
</feature>
<feature type="modified residue" description="4-aspartylphosphate" evidence="12">
    <location>
        <position position="945"/>
    </location>
</feature>
<protein>
    <recommendedName>
        <fullName evidence="3">histidine kinase</fullName>
        <ecNumber evidence="3">2.7.13.3</ecNumber>
    </recommendedName>
</protein>
<comment type="caution">
    <text evidence="19">The sequence shown here is derived from an EMBL/GenBank/DDBJ whole genome shotgun (WGS) entry which is preliminary data.</text>
</comment>
<organism evidence="19 20">
    <name type="scientific">Devosia pacifica</name>
    <dbReference type="NCBI Taxonomy" id="1335967"/>
    <lineage>
        <taxon>Bacteria</taxon>
        <taxon>Pseudomonadati</taxon>
        <taxon>Pseudomonadota</taxon>
        <taxon>Alphaproteobacteria</taxon>
        <taxon>Hyphomicrobiales</taxon>
        <taxon>Devosiaceae</taxon>
        <taxon>Devosia</taxon>
    </lineage>
</organism>
<sequence>MPAWLANLVMLVLYTAFGVIGLELAVPPGYATVLWPASGAALAGLLVCGPRLLPGVMLGSFLVNLYAGGILAQLPRIENWTGVAVAGTIAIGAGLQAFAASAASKRVFGTPIAFTATKQLAGFALLVGPLGCLIAPTVGVGALLFAGIIPASLFTSNWTTWWLGDLLGVVIVLPLALLAPWSPRSIRWSQRAVANFSLPTLLAILVPLALTFYAWKYTSSAAYERSLDAFERLALDHQHSLSFRLESYLQGLDGGAGLFAATDDVTLAEWRAYVDTLNIGSTLPGINGMGFVDSVPFEDMAAFLRDAAQDGVDLQPHPQVDAPANFIIRYIEPIAANEEAVGLNIAFEQNRYDAAIWSRDSGKPTITRRIFLVQDETRTPGFLFLRPLYETGVPLTNTLQRRSAFRGWVYAPFIADLFMDGLTSSQGETLDVQIYDGSRVDAEQLIFSSNDNTAANPTGRFRVVQTLPVYGQLWTIVWQSTPQFEQGAANNEALLIVVGGLVLTALLAFYLHSFSRREEAIRETVALKTREIAASEQRLDDAIENAPIGMALLDLEGRWLKINEAVVQFLGYSREELAEKDFQSITHEDDLGVDIELVQKLLRGEISTYQLEKRYIHKNGHALWGNLSVSLARDIYGQPAYFISQILDINDRKQMDALKSEFVSNVSHELRTPLTSIRGSLGLIVGSLSDTLPDNVRHLLRIAYKNSERLIFLINDILDLEKLNADKITFDNRPHDIAEIVRLSIEENLGFASDYSIALADKTPSTPLHASVDSTRLLQIMANLISNAVKFSPAEGIVEVGVVASGNAATIFVKDTGQGIPSAFTSRIFSPFSQADASATRKKGGTGLGLHITRQLVERMGGKISFETEEGVGTTFFVHFPLHDVQAPEEATDRNLPLALHIEDDEDFCAYLRTALQGVLNVRSVASLEEARAMLTSEIDMIILDLELPDGNGLDLLATLPADWSGSIVAVTASEEAHHASFDAVLVKSKHRDDEVISAIRTMADRHLKMAS</sequence>
<dbReference type="Gene3D" id="1.10.287.130">
    <property type="match status" value="1"/>
</dbReference>
<evidence type="ECO:0000256" key="4">
    <source>
        <dbReference type="ARBA" id="ARBA00022475"/>
    </source>
</evidence>
<dbReference type="SMART" id="SM01079">
    <property type="entry name" value="CHASE"/>
    <property type="match status" value="1"/>
</dbReference>
<feature type="domain" description="PAC" evidence="17">
    <location>
        <begin position="609"/>
        <end position="661"/>
    </location>
</feature>
<feature type="domain" description="Response regulatory" evidence="15">
    <location>
        <begin position="898"/>
        <end position="1003"/>
    </location>
</feature>
<dbReference type="InterPro" id="IPR035965">
    <property type="entry name" value="PAS-like_dom_sf"/>
</dbReference>
<dbReference type="CDD" id="cd00156">
    <property type="entry name" value="REC"/>
    <property type="match status" value="1"/>
</dbReference>
<evidence type="ECO:0000256" key="9">
    <source>
        <dbReference type="ARBA" id="ARBA00022989"/>
    </source>
</evidence>
<dbReference type="PANTHER" id="PTHR43047">
    <property type="entry name" value="TWO-COMPONENT HISTIDINE PROTEIN KINASE"/>
    <property type="match status" value="1"/>
</dbReference>
<dbReference type="PANTHER" id="PTHR43047:SF72">
    <property type="entry name" value="OSMOSENSING HISTIDINE PROTEIN KINASE SLN1"/>
    <property type="match status" value="1"/>
</dbReference>
<keyword evidence="7 13" id="KW-0812">Transmembrane</keyword>
<dbReference type="Gene3D" id="3.30.450.20">
    <property type="entry name" value="PAS domain"/>
    <property type="match status" value="1"/>
</dbReference>
<dbReference type="PROSITE" id="PS50109">
    <property type="entry name" value="HIS_KIN"/>
    <property type="match status" value="1"/>
</dbReference>
<evidence type="ECO:0000313" key="20">
    <source>
        <dbReference type="Proteomes" id="UP000646579"/>
    </source>
</evidence>
<dbReference type="SUPFAM" id="SSF55785">
    <property type="entry name" value="PYP-like sensor domain (PAS domain)"/>
    <property type="match status" value="1"/>
</dbReference>
<evidence type="ECO:0000256" key="10">
    <source>
        <dbReference type="ARBA" id="ARBA00023012"/>
    </source>
</evidence>
<keyword evidence="8" id="KW-0418">Kinase</keyword>
<dbReference type="SUPFAM" id="SSF47384">
    <property type="entry name" value="Homodimeric domain of signal transducing histidine kinase"/>
    <property type="match status" value="1"/>
</dbReference>
<dbReference type="AlphaFoldDB" id="A0A918SAG0"/>
<dbReference type="PROSITE" id="PS50110">
    <property type="entry name" value="RESPONSE_REGULATORY"/>
    <property type="match status" value="1"/>
</dbReference>
<gene>
    <name evidence="19" type="ORF">GCM10007989_31090</name>
</gene>
<evidence type="ECO:0000256" key="8">
    <source>
        <dbReference type="ARBA" id="ARBA00022777"/>
    </source>
</evidence>
<evidence type="ECO:0000259" key="16">
    <source>
        <dbReference type="PROSITE" id="PS50112"/>
    </source>
</evidence>
<keyword evidence="6" id="KW-0808">Transferase</keyword>
<dbReference type="GO" id="GO:0005886">
    <property type="term" value="C:plasma membrane"/>
    <property type="evidence" value="ECO:0007669"/>
    <property type="project" value="UniProtKB-SubCell"/>
</dbReference>
<dbReference type="SMART" id="SM00448">
    <property type="entry name" value="REC"/>
    <property type="match status" value="1"/>
</dbReference>
<dbReference type="EMBL" id="BMZE01000003">
    <property type="protein sequence ID" value="GHA32745.1"/>
    <property type="molecule type" value="Genomic_DNA"/>
</dbReference>
<feature type="transmembrane region" description="Helical" evidence="13">
    <location>
        <begin position="193"/>
        <end position="215"/>
    </location>
</feature>
<keyword evidence="9 13" id="KW-1133">Transmembrane helix</keyword>
<dbReference type="Pfam" id="PF05231">
    <property type="entry name" value="MASE1"/>
    <property type="match status" value="1"/>
</dbReference>
<evidence type="ECO:0000256" key="12">
    <source>
        <dbReference type="PROSITE-ProRule" id="PRU00169"/>
    </source>
</evidence>
<evidence type="ECO:0000259" key="14">
    <source>
        <dbReference type="PROSITE" id="PS50109"/>
    </source>
</evidence>
<dbReference type="CDD" id="cd16922">
    <property type="entry name" value="HATPase_EvgS-ArcB-TorS-like"/>
    <property type="match status" value="1"/>
</dbReference>
<dbReference type="InterPro" id="IPR001789">
    <property type="entry name" value="Sig_transdc_resp-reg_receiver"/>
</dbReference>
<evidence type="ECO:0000259" key="15">
    <source>
        <dbReference type="PROSITE" id="PS50110"/>
    </source>
</evidence>
<feature type="transmembrane region" description="Helical" evidence="13">
    <location>
        <begin position="28"/>
        <end position="48"/>
    </location>
</feature>
<dbReference type="EC" id="2.7.13.3" evidence="3"/>
<evidence type="ECO:0000259" key="18">
    <source>
        <dbReference type="PROSITE" id="PS50839"/>
    </source>
</evidence>
<dbReference type="SMART" id="SM00091">
    <property type="entry name" value="PAS"/>
    <property type="match status" value="1"/>
</dbReference>
<keyword evidence="5 12" id="KW-0597">Phosphoprotein</keyword>
<accession>A0A918SAG0</accession>
<dbReference type="InterPro" id="IPR011006">
    <property type="entry name" value="CheY-like_superfamily"/>
</dbReference>
<dbReference type="InterPro" id="IPR001610">
    <property type="entry name" value="PAC"/>
</dbReference>
<dbReference type="InterPro" id="IPR004358">
    <property type="entry name" value="Sig_transdc_His_kin-like_C"/>
</dbReference>
<evidence type="ECO:0000256" key="1">
    <source>
        <dbReference type="ARBA" id="ARBA00000085"/>
    </source>
</evidence>
<evidence type="ECO:0000256" key="5">
    <source>
        <dbReference type="ARBA" id="ARBA00022553"/>
    </source>
</evidence>
<keyword evidence="4" id="KW-1003">Cell membrane</keyword>
<dbReference type="InterPro" id="IPR000014">
    <property type="entry name" value="PAS"/>
</dbReference>
<dbReference type="InterPro" id="IPR003594">
    <property type="entry name" value="HATPase_dom"/>
</dbReference>
<dbReference type="Gene3D" id="3.40.50.2300">
    <property type="match status" value="1"/>
</dbReference>
<dbReference type="Pfam" id="PF02518">
    <property type="entry name" value="HATPase_c"/>
    <property type="match status" value="1"/>
</dbReference>
<dbReference type="GO" id="GO:0009927">
    <property type="term" value="F:histidine phosphotransfer kinase activity"/>
    <property type="evidence" value="ECO:0007669"/>
    <property type="project" value="TreeGrafter"/>
</dbReference>
<dbReference type="Gene3D" id="3.30.565.10">
    <property type="entry name" value="Histidine kinase-like ATPase, C-terminal domain"/>
    <property type="match status" value="1"/>
</dbReference>
<dbReference type="CDD" id="cd00082">
    <property type="entry name" value="HisKA"/>
    <property type="match status" value="1"/>
</dbReference>
<evidence type="ECO:0000259" key="17">
    <source>
        <dbReference type="PROSITE" id="PS50113"/>
    </source>
</evidence>
<dbReference type="SMART" id="SM00387">
    <property type="entry name" value="HATPase_c"/>
    <property type="match status" value="1"/>
</dbReference>
<dbReference type="PROSITE" id="PS50112">
    <property type="entry name" value="PAS"/>
    <property type="match status" value="1"/>
</dbReference>
<evidence type="ECO:0000256" key="11">
    <source>
        <dbReference type="ARBA" id="ARBA00023136"/>
    </source>
</evidence>
<evidence type="ECO:0000256" key="6">
    <source>
        <dbReference type="ARBA" id="ARBA00022679"/>
    </source>
</evidence>
<dbReference type="InterPro" id="IPR003661">
    <property type="entry name" value="HisK_dim/P_dom"/>
</dbReference>
<evidence type="ECO:0000256" key="3">
    <source>
        <dbReference type="ARBA" id="ARBA00012438"/>
    </source>
</evidence>
<evidence type="ECO:0000313" key="19">
    <source>
        <dbReference type="EMBL" id="GHA32745.1"/>
    </source>
</evidence>
<dbReference type="Pfam" id="PF00512">
    <property type="entry name" value="HisKA"/>
    <property type="match status" value="1"/>
</dbReference>
<feature type="domain" description="Histidine kinase" evidence="14">
    <location>
        <begin position="665"/>
        <end position="884"/>
    </location>
</feature>
<dbReference type="InterPro" id="IPR006189">
    <property type="entry name" value="CHASE_dom"/>
</dbReference>
<dbReference type="SUPFAM" id="SSF52172">
    <property type="entry name" value="CheY-like"/>
    <property type="match status" value="1"/>
</dbReference>
<dbReference type="Pfam" id="PF08447">
    <property type="entry name" value="PAS_3"/>
    <property type="match status" value="1"/>
</dbReference>
<comment type="catalytic activity">
    <reaction evidence="1">
        <text>ATP + protein L-histidine = ADP + protein N-phospho-L-histidine.</text>
        <dbReference type="EC" id="2.7.13.3"/>
    </reaction>
</comment>
<dbReference type="InterPro" id="IPR005467">
    <property type="entry name" value="His_kinase_dom"/>
</dbReference>
<reference evidence="19" key="1">
    <citation type="journal article" date="2014" name="Int. J. Syst. Evol. Microbiol.">
        <title>Complete genome sequence of Corynebacterium casei LMG S-19264T (=DSM 44701T), isolated from a smear-ripened cheese.</title>
        <authorList>
            <consortium name="US DOE Joint Genome Institute (JGI-PGF)"/>
            <person name="Walter F."/>
            <person name="Albersmeier A."/>
            <person name="Kalinowski J."/>
            <person name="Ruckert C."/>
        </authorList>
    </citation>
    <scope>NUCLEOTIDE SEQUENCE</scope>
    <source>
        <strain evidence="19">KCTC 32437</strain>
    </source>
</reference>
<keyword evidence="10" id="KW-0902">Two-component regulatory system</keyword>
<dbReference type="FunFam" id="3.30.565.10:FF:000006">
    <property type="entry name" value="Sensor histidine kinase WalK"/>
    <property type="match status" value="1"/>
</dbReference>
<dbReference type="SUPFAM" id="SSF55874">
    <property type="entry name" value="ATPase domain of HSP90 chaperone/DNA topoisomerase II/histidine kinase"/>
    <property type="match status" value="1"/>
</dbReference>
<feature type="transmembrane region" description="Helical" evidence="13">
    <location>
        <begin position="120"/>
        <end position="149"/>
    </location>
</feature>
<proteinExistence type="predicted"/>
<evidence type="ECO:0000256" key="2">
    <source>
        <dbReference type="ARBA" id="ARBA00004651"/>
    </source>
</evidence>
<evidence type="ECO:0000256" key="13">
    <source>
        <dbReference type="SAM" id="Phobius"/>
    </source>
</evidence>
<dbReference type="PROSITE" id="PS50839">
    <property type="entry name" value="CHASE"/>
    <property type="match status" value="1"/>
</dbReference>
<dbReference type="Pfam" id="PF03924">
    <property type="entry name" value="CHASE"/>
    <property type="match status" value="1"/>
</dbReference>
<dbReference type="GO" id="GO:0000155">
    <property type="term" value="F:phosphorelay sensor kinase activity"/>
    <property type="evidence" value="ECO:0007669"/>
    <property type="project" value="InterPro"/>
</dbReference>
<dbReference type="FunFam" id="1.10.287.130:FF:000001">
    <property type="entry name" value="Two-component sensor histidine kinase"/>
    <property type="match status" value="1"/>
</dbReference>
<dbReference type="SMART" id="SM00388">
    <property type="entry name" value="HisKA"/>
    <property type="match status" value="1"/>
</dbReference>
<dbReference type="Pfam" id="PF00072">
    <property type="entry name" value="Response_reg"/>
    <property type="match status" value="1"/>
</dbReference>
<comment type="subcellular location">
    <subcellularLocation>
        <location evidence="2">Cell membrane</location>
        <topology evidence="2">Multi-pass membrane protein</topology>
    </subcellularLocation>
</comment>
<dbReference type="PROSITE" id="PS50113">
    <property type="entry name" value="PAC"/>
    <property type="match status" value="1"/>
</dbReference>
<reference evidence="19" key="2">
    <citation type="submission" date="2020-09" db="EMBL/GenBank/DDBJ databases">
        <authorList>
            <person name="Sun Q."/>
            <person name="Kim S."/>
        </authorList>
    </citation>
    <scope>NUCLEOTIDE SEQUENCE</scope>
    <source>
        <strain evidence="19">KCTC 32437</strain>
    </source>
</reference>
<feature type="transmembrane region" description="Helical" evidence="13">
    <location>
        <begin position="80"/>
        <end position="99"/>
    </location>
</feature>
<dbReference type="SMART" id="SM00086">
    <property type="entry name" value="PAC"/>
    <property type="match status" value="1"/>
</dbReference>
<dbReference type="InterPro" id="IPR042240">
    <property type="entry name" value="CHASE_sf"/>
</dbReference>
<keyword evidence="20" id="KW-1185">Reference proteome</keyword>
<dbReference type="CDD" id="cd00130">
    <property type="entry name" value="PAS"/>
    <property type="match status" value="1"/>
</dbReference>
<dbReference type="InterPro" id="IPR036097">
    <property type="entry name" value="HisK_dim/P_sf"/>
</dbReference>
<dbReference type="InterPro" id="IPR013655">
    <property type="entry name" value="PAS_fold_3"/>
</dbReference>